<protein>
    <submittedName>
        <fullName evidence="1">Uncharacterized protein</fullName>
    </submittedName>
</protein>
<evidence type="ECO:0000313" key="1">
    <source>
        <dbReference type="EMBL" id="KAK2772853.1"/>
    </source>
</evidence>
<sequence>MLTQHHALYSISRSPSSVNAAPVYRRNKQRRCQNFSPCGTPNSEGPCITQPKNANDTLATKLLQSGWTGPLSGGRGSHGPSSASPRLQLLLPSSLGEGDLLHARGTAPATHRTAPSYCLIEPARRKISPCLTCHAARGCLTLVWPLHRHGWRKLSHFALRRWFIVRLQMNEPLLLSTTSTAPQYVRPRLRPRPRPLCPGLRSPSPVLFVPSHL</sequence>
<keyword evidence="2" id="KW-1185">Reference proteome</keyword>
<name>A0AAD9YPZ0_COLKA</name>
<comment type="caution">
    <text evidence="1">The sequence shown here is derived from an EMBL/GenBank/DDBJ whole genome shotgun (WGS) entry which is preliminary data.</text>
</comment>
<dbReference type="Proteomes" id="UP001281614">
    <property type="component" value="Unassembled WGS sequence"/>
</dbReference>
<proteinExistence type="predicted"/>
<accession>A0AAD9YPZ0</accession>
<reference evidence="1" key="1">
    <citation type="submission" date="2023-02" db="EMBL/GenBank/DDBJ databases">
        <title>Colletotrichum kahawae CIFC_Que2 genome sequencing and assembly.</title>
        <authorList>
            <person name="Baroncelli R."/>
        </authorList>
    </citation>
    <scope>NUCLEOTIDE SEQUENCE</scope>
    <source>
        <strain evidence="1">CIFC_Que2</strain>
    </source>
</reference>
<evidence type="ECO:0000313" key="2">
    <source>
        <dbReference type="Proteomes" id="UP001281614"/>
    </source>
</evidence>
<dbReference type="EMBL" id="VYYT01000062">
    <property type="protein sequence ID" value="KAK2772853.1"/>
    <property type="molecule type" value="Genomic_DNA"/>
</dbReference>
<dbReference type="AlphaFoldDB" id="A0AAD9YPZ0"/>
<gene>
    <name evidence="1" type="ORF">CKAH01_13757</name>
</gene>
<organism evidence="1 2">
    <name type="scientific">Colletotrichum kahawae</name>
    <name type="common">Coffee berry disease fungus</name>
    <dbReference type="NCBI Taxonomy" id="34407"/>
    <lineage>
        <taxon>Eukaryota</taxon>
        <taxon>Fungi</taxon>
        <taxon>Dikarya</taxon>
        <taxon>Ascomycota</taxon>
        <taxon>Pezizomycotina</taxon>
        <taxon>Sordariomycetes</taxon>
        <taxon>Hypocreomycetidae</taxon>
        <taxon>Glomerellales</taxon>
        <taxon>Glomerellaceae</taxon>
        <taxon>Colletotrichum</taxon>
        <taxon>Colletotrichum gloeosporioides species complex</taxon>
    </lineage>
</organism>